<keyword evidence="2" id="KW-1185">Reference proteome</keyword>
<evidence type="ECO:0008006" key="3">
    <source>
        <dbReference type="Google" id="ProtNLM"/>
    </source>
</evidence>
<accession>A0ABP0XJN5</accession>
<dbReference type="EMBL" id="OZ020103">
    <property type="protein sequence ID" value="CAK9277810.1"/>
    <property type="molecule type" value="Genomic_DNA"/>
</dbReference>
<evidence type="ECO:0000313" key="2">
    <source>
        <dbReference type="Proteomes" id="UP001497444"/>
    </source>
</evidence>
<protein>
    <recommendedName>
        <fullName evidence="3">Photosystem I subunit VII</fullName>
    </recommendedName>
</protein>
<proteinExistence type="predicted"/>
<name>A0ABP0XJN5_9BRYO</name>
<organism evidence="1 2">
    <name type="scientific">Sphagnum jensenii</name>
    <dbReference type="NCBI Taxonomy" id="128206"/>
    <lineage>
        <taxon>Eukaryota</taxon>
        <taxon>Viridiplantae</taxon>
        <taxon>Streptophyta</taxon>
        <taxon>Embryophyta</taxon>
        <taxon>Bryophyta</taxon>
        <taxon>Sphagnophytina</taxon>
        <taxon>Sphagnopsida</taxon>
        <taxon>Sphagnales</taxon>
        <taxon>Sphagnaceae</taxon>
        <taxon>Sphagnum</taxon>
    </lineage>
</organism>
<evidence type="ECO:0000313" key="1">
    <source>
        <dbReference type="EMBL" id="CAK9277810.1"/>
    </source>
</evidence>
<gene>
    <name evidence="1" type="ORF">CSSPJE1EN1_LOCUS23288</name>
</gene>
<dbReference type="Gene3D" id="3.30.70.20">
    <property type="match status" value="1"/>
</dbReference>
<reference evidence="1" key="1">
    <citation type="submission" date="2024-02" db="EMBL/GenBank/DDBJ databases">
        <authorList>
            <consortium name="ELIXIR-Norway"/>
            <consortium name="Elixir Norway"/>
        </authorList>
    </citation>
    <scope>NUCLEOTIDE SEQUENCE</scope>
</reference>
<dbReference type="SUPFAM" id="SSF54862">
    <property type="entry name" value="4Fe-4S ferredoxins"/>
    <property type="match status" value="1"/>
</dbReference>
<dbReference type="Proteomes" id="UP001497444">
    <property type="component" value="Chromosome 8"/>
</dbReference>
<sequence>MYCCTQCIRACPTDVLEMIPWDGCKANQIASTPRTKDCVRSKRCEYACPIDFLRENMFIEAPSNLKVVVP</sequence>